<protein>
    <submittedName>
        <fullName evidence="1">Uncharacterized protein</fullName>
    </submittedName>
</protein>
<dbReference type="EMBL" id="AMWJ02000001">
    <property type="protein sequence ID" value="NNJ14767.1"/>
    <property type="molecule type" value="Genomic_DNA"/>
</dbReference>
<evidence type="ECO:0000313" key="2">
    <source>
        <dbReference type="Proteomes" id="UP000010448"/>
    </source>
</evidence>
<reference evidence="1 2" key="1">
    <citation type="journal article" date="2013" name="Genome Announc.">
        <title>Genome Sequence of Naphthalene-Degrading Soil Bacterium Pseudomonas putida CSV86.</title>
        <authorList>
            <person name="Phale P.S."/>
            <person name="Paliwal V."/>
            <person name="Raju S.C."/>
            <person name="Modak A."/>
            <person name="Purohit H.J."/>
        </authorList>
    </citation>
    <scope>NUCLEOTIDE SEQUENCE [LARGE SCALE GENOMIC DNA]</scope>
    <source>
        <strain evidence="1 2">CSV86</strain>
    </source>
</reference>
<comment type="caution">
    <text evidence="1">The sequence shown here is derived from an EMBL/GenBank/DDBJ whole genome shotgun (WGS) entry which is preliminary data.</text>
</comment>
<gene>
    <name evidence="1" type="ORF">CSV86_005670</name>
</gene>
<keyword evidence="2" id="KW-1185">Reference proteome</keyword>
<accession>L1LTY6</accession>
<proteinExistence type="predicted"/>
<organism evidence="1 2">
    <name type="scientific">Pseudomonas bharatica CSV86</name>
    <dbReference type="NCBI Taxonomy" id="1005395"/>
    <lineage>
        <taxon>Bacteria</taxon>
        <taxon>Pseudomonadati</taxon>
        <taxon>Pseudomonadota</taxon>
        <taxon>Gammaproteobacteria</taxon>
        <taxon>Pseudomonadales</taxon>
        <taxon>Pseudomonadaceae</taxon>
        <taxon>Pseudomonas</taxon>
        <taxon>Pseudomonas bharatica</taxon>
    </lineage>
</organism>
<evidence type="ECO:0000313" key="1">
    <source>
        <dbReference type="EMBL" id="NNJ14767.1"/>
    </source>
</evidence>
<dbReference type="AlphaFoldDB" id="L1LTY6"/>
<sequence>MDLTVNPRWLGVKEDSVLEHRQVNGADIFRVRLDNEPQLRQAFESRAAAKAQLPDGDDFKTEYVLDSEIRMFDAQGMDKRRLLEENVRLSWRLQAQSFPPQSAFGAAIEYFSFLIFDEYSGVEFDLSAPQDGYQSRMLSYVLGYENGDDTVTLVSRNATRGTFKCNHQRISPDAMELIATFRNVVVDMPNIHDLFEQAPDRPFQVYVRWGTYDLTGFSQD</sequence>
<dbReference type="Proteomes" id="UP000010448">
    <property type="component" value="Unassembled WGS sequence"/>
</dbReference>
<name>L1LTY6_9PSED</name>
<dbReference type="RefSeq" id="WP_009405674.1">
    <property type="nucleotide sequence ID" value="NZ_AMWJ02000001.1"/>
</dbReference>